<protein>
    <recommendedName>
        <fullName evidence="2">tRNA pseudouridine(55) synthase</fullName>
        <ecNumber evidence="2">5.4.99.25</ecNumber>
    </recommendedName>
</protein>
<dbReference type="InterPro" id="IPR039894">
    <property type="entry name" value="Pus10-like"/>
</dbReference>
<name>A0AA39F834_9HYME</name>
<dbReference type="FunFam" id="3.30.70.2510:FF:000001">
    <property type="entry name" value="tRNA pseudouridine synthase Pus10"/>
    <property type="match status" value="1"/>
</dbReference>
<gene>
    <name evidence="7" type="ORF">PV328_003272</name>
</gene>
<evidence type="ECO:0000259" key="5">
    <source>
        <dbReference type="Pfam" id="PF21237"/>
    </source>
</evidence>
<keyword evidence="3" id="KW-0819">tRNA processing</keyword>
<evidence type="ECO:0000313" key="8">
    <source>
        <dbReference type="Proteomes" id="UP001168990"/>
    </source>
</evidence>
<proteinExistence type="inferred from homology"/>
<dbReference type="PANTHER" id="PTHR21568">
    <property type="entry name" value="TRNA PSEUDOURIDINE SYNTHASE PUS10"/>
    <property type="match status" value="1"/>
</dbReference>
<dbReference type="Pfam" id="PF21238">
    <property type="entry name" value="Pus10_C"/>
    <property type="match status" value="1"/>
</dbReference>
<keyword evidence="4" id="KW-0413">Isomerase</keyword>
<dbReference type="InterPro" id="IPR020103">
    <property type="entry name" value="PsdUridine_synth_cat_dom_sf"/>
</dbReference>
<dbReference type="InterPro" id="IPR048741">
    <property type="entry name" value="Pus10-like_C"/>
</dbReference>
<organism evidence="7 8">
    <name type="scientific">Microctonus aethiopoides</name>
    <dbReference type="NCBI Taxonomy" id="144406"/>
    <lineage>
        <taxon>Eukaryota</taxon>
        <taxon>Metazoa</taxon>
        <taxon>Ecdysozoa</taxon>
        <taxon>Arthropoda</taxon>
        <taxon>Hexapoda</taxon>
        <taxon>Insecta</taxon>
        <taxon>Pterygota</taxon>
        <taxon>Neoptera</taxon>
        <taxon>Endopterygota</taxon>
        <taxon>Hymenoptera</taxon>
        <taxon>Apocrita</taxon>
        <taxon>Ichneumonoidea</taxon>
        <taxon>Braconidae</taxon>
        <taxon>Euphorinae</taxon>
        <taxon>Microctonus</taxon>
    </lineage>
</organism>
<evidence type="ECO:0000313" key="7">
    <source>
        <dbReference type="EMBL" id="KAK0164676.1"/>
    </source>
</evidence>
<feature type="domain" description="Pus10-like C-terminal" evidence="6">
    <location>
        <begin position="247"/>
        <end position="500"/>
    </location>
</feature>
<dbReference type="GO" id="GO:0003723">
    <property type="term" value="F:RNA binding"/>
    <property type="evidence" value="ECO:0007669"/>
    <property type="project" value="InterPro"/>
</dbReference>
<dbReference type="SUPFAM" id="SSF55120">
    <property type="entry name" value="Pseudouridine synthase"/>
    <property type="match status" value="1"/>
</dbReference>
<dbReference type="Gene3D" id="3.30.70.2510">
    <property type="match status" value="1"/>
</dbReference>
<keyword evidence="8" id="KW-1185">Reference proteome</keyword>
<comment type="caution">
    <text evidence="7">The sequence shown here is derived from an EMBL/GenBank/DDBJ whole genome shotgun (WGS) entry which is preliminary data.</text>
</comment>
<dbReference type="PANTHER" id="PTHR21568:SF0">
    <property type="entry name" value="TRNA PSEUDOURIDINE SYNTHASE PUS10"/>
    <property type="match status" value="1"/>
</dbReference>
<reference evidence="7" key="1">
    <citation type="journal article" date="2023" name="bioRxiv">
        <title>Scaffold-level genome assemblies of two parasitoid biocontrol wasps reveal the parthenogenesis mechanism and an associated novel virus.</title>
        <authorList>
            <person name="Inwood S."/>
            <person name="Skelly J."/>
            <person name="Guhlin J."/>
            <person name="Harrop T."/>
            <person name="Goldson S."/>
            <person name="Dearden P."/>
        </authorList>
    </citation>
    <scope>NUCLEOTIDE SEQUENCE</scope>
    <source>
        <strain evidence="7">Irish</strain>
        <tissue evidence="7">Whole body</tissue>
    </source>
</reference>
<dbReference type="GO" id="GO:0031119">
    <property type="term" value="P:tRNA pseudouridine synthesis"/>
    <property type="evidence" value="ECO:0007669"/>
    <property type="project" value="TreeGrafter"/>
</dbReference>
<evidence type="ECO:0000256" key="4">
    <source>
        <dbReference type="ARBA" id="ARBA00023235"/>
    </source>
</evidence>
<dbReference type="Proteomes" id="UP001168990">
    <property type="component" value="Unassembled WGS sequence"/>
</dbReference>
<accession>A0AA39F834</accession>
<dbReference type="EC" id="5.4.99.25" evidence="2"/>
<evidence type="ECO:0000259" key="6">
    <source>
        <dbReference type="Pfam" id="PF21238"/>
    </source>
</evidence>
<reference evidence="7" key="2">
    <citation type="submission" date="2023-03" db="EMBL/GenBank/DDBJ databases">
        <authorList>
            <person name="Inwood S.N."/>
            <person name="Skelly J.G."/>
            <person name="Guhlin J."/>
            <person name="Harrop T.W.R."/>
            <person name="Goldson S.G."/>
            <person name="Dearden P.K."/>
        </authorList>
    </citation>
    <scope>NUCLEOTIDE SEQUENCE</scope>
    <source>
        <strain evidence="7">Irish</strain>
        <tissue evidence="7">Whole body</tissue>
    </source>
</reference>
<evidence type="ECO:0000256" key="1">
    <source>
        <dbReference type="ARBA" id="ARBA00009652"/>
    </source>
</evidence>
<evidence type="ECO:0000256" key="2">
    <source>
        <dbReference type="ARBA" id="ARBA00012787"/>
    </source>
</evidence>
<feature type="domain" description="Pus10 N-terminal eukaryotes" evidence="5">
    <location>
        <begin position="64"/>
        <end position="228"/>
    </location>
</feature>
<dbReference type="Pfam" id="PF21237">
    <property type="entry name" value="Pus10_N_euk"/>
    <property type="match status" value="1"/>
</dbReference>
<dbReference type="AlphaFoldDB" id="A0AA39F834"/>
<sequence length="505" mass="57893">MDYTITPETQHQMIEYLKSINCCLSCCTRFMGTGTSEYFRNLMSDSKLLNDTLKDANAIDNVSCIACIGILQYDIQQQTLKQIIDSVNSSGFDCPTFTCNLSIPASLNLRERYIHISLTQKFNLSKDQLCSLKLRTQNIKEVWKMQMLSVVEAGILKQQISGAIPSPFSIDIIYDYANDQEDCQKFTESYTKNVESRNNKHRNNIYSRNNIEKLLNNIEDDEFMKHFSPSSGHVTIGKISCFHRGFFIGGRYKKLSRHLSQTPWYINGEKKMETSVQDLLCNHIVKYTNSDSLKFLSSGREDVDVRTINKGRPFAVELINPKVTIIAAEKLAEIVDEINASTKLVEITSGLKFLCSSDLQKLKEGENVKTKCYRALCILRHKSKDAINLEQLSNMKNIKIIQKTPIRVLHRRPLTPRTRLLREMRARWLTIEEIKKARELFSESHIDHDLLNHLFVFDIKTQAGTYVKEFVHGDFGRTRPNLSDILGAEVDIVALDVTAVNIEWP</sequence>
<comment type="similarity">
    <text evidence="1">Belongs to the pseudouridine synthase Pus10 family.</text>
</comment>
<dbReference type="GO" id="GO:0160148">
    <property type="term" value="F:tRNA pseudouridine(55) synthase activity"/>
    <property type="evidence" value="ECO:0007669"/>
    <property type="project" value="UniProtKB-EC"/>
</dbReference>
<dbReference type="EMBL" id="JAQQBS010001422">
    <property type="protein sequence ID" value="KAK0164676.1"/>
    <property type="molecule type" value="Genomic_DNA"/>
</dbReference>
<evidence type="ECO:0000256" key="3">
    <source>
        <dbReference type="ARBA" id="ARBA00022694"/>
    </source>
</evidence>
<dbReference type="Gene3D" id="3.30.70.3190">
    <property type="match status" value="1"/>
</dbReference>
<dbReference type="InterPro" id="IPR048742">
    <property type="entry name" value="Pus10_N_euk"/>
</dbReference>